<evidence type="ECO:0000313" key="6">
    <source>
        <dbReference type="EMBL" id="CAD7459765.1"/>
    </source>
</evidence>
<evidence type="ECO:0000256" key="1">
    <source>
        <dbReference type="ARBA" id="ARBA00004496"/>
    </source>
</evidence>
<gene>
    <name evidence="6" type="ORF">TTEB3V08_LOCUS7713</name>
</gene>
<sequence length="312" mass="35015">MFRAPAYKHKYNFKTLPRLASSQNNSLEPDIGAGGDVLRTSKLSADALEFYPKSFFEKAQPTPSLHPTSSTPDYVGRHSQQGRLQKRYTSPSYTVYYQVCVVPCFYATPDEDCPPTYYNLSPAQQAAGDLIEVMHRVTISPGCFDDLVKPLIESLSSLLTDRETVETLADIIVEQSITEPNFRYNGARLCSFLNSKFHAGDEPSFRAILLNRCASEHNQMINYLHNDPARLQGLGLFLSELYIQLGVSQSIEERIAILGTAVYDILKELITMPTSDNINKILSMMGYNNFKVTVSSRSSREHVSKTTWEQSG</sequence>
<dbReference type="Pfam" id="PF02854">
    <property type="entry name" value="MIF4G"/>
    <property type="match status" value="1"/>
</dbReference>
<dbReference type="InterPro" id="IPR051367">
    <property type="entry name" value="mRNA_TranslReg/HistoneTransl"/>
</dbReference>
<accession>A0A7R9NXD0</accession>
<dbReference type="GO" id="GO:0005737">
    <property type="term" value="C:cytoplasm"/>
    <property type="evidence" value="ECO:0007669"/>
    <property type="project" value="UniProtKB-SubCell"/>
</dbReference>
<dbReference type="PANTHER" id="PTHR23254">
    <property type="entry name" value="EIF4G DOMAIN PROTEIN"/>
    <property type="match status" value="1"/>
</dbReference>
<dbReference type="InterPro" id="IPR016024">
    <property type="entry name" value="ARM-type_fold"/>
</dbReference>
<evidence type="ECO:0000259" key="5">
    <source>
        <dbReference type="Pfam" id="PF02854"/>
    </source>
</evidence>
<evidence type="ECO:0000256" key="3">
    <source>
        <dbReference type="ARBA" id="ARBA00022845"/>
    </source>
</evidence>
<dbReference type="GO" id="GO:0006446">
    <property type="term" value="P:regulation of translational initiation"/>
    <property type="evidence" value="ECO:0007669"/>
    <property type="project" value="TreeGrafter"/>
</dbReference>
<dbReference type="AlphaFoldDB" id="A0A7R9NXD0"/>
<feature type="region of interest" description="Disordered" evidence="4">
    <location>
        <begin position="59"/>
        <end position="82"/>
    </location>
</feature>
<dbReference type="PANTHER" id="PTHR23254:SF15">
    <property type="entry name" value="POLYADENYLATE-BINDING PROTEIN-INTERACTING PROTEIN 1"/>
    <property type="match status" value="1"/>
</dbReference>
<feature type="compositionally biased region" description="Low complexity" evidence="4">
    <location>
        <begin position="61"/>
        <end position="72"/>
    </location>
</feature>
<keyword evidence="3" id="KW-0810">Translation regulation</keyword>
<proteinExistence type="predicted"/>
<evidence type="ECO:0000256" key="4">
    <source>
        <dbReference type="SAM" id="MobiDB-lite"/>
    </source>
</evidence>
<dbReference type="Gene3D" id="1.25.40.180">
    <property type="match status" value="1"/>
</dbReference>
<evidence type="ECO:0000256" key="2">
    <source>
        <dbReference type="ARBA" id="ARBA00022490"/>
    </source>
</evidence>
<organism evidence="6">
    <name type="scientific">Timema tahoe</name>
    <dbReference type="NCBI Taxonomy" id="61484"/>
    <lineage>
        <taxon>Eukaryota</taxon>
        <taxon>Metazoa</taxon>
        <taxon>Ecdysozoa</taxon>
        <taxon>Arthropoda</taxon>
        <taxon>Hexapoda</taxon>
        <taxon>Insecta</taxon>
        <taxon>Pterygota</taxon>
        <taxon>Neoptera</taxon>
        <taxon>Polyneoptera</taxon>
        <taxon>Phasmatodea</taxon>
        <taxon>Timematodea</taxon>
        <taxon>Timematoidea</taxon>
        <taxon>Timematidae</taxon>
        <taxon>Timema</taxon>
    </lineage>
</organism>
<dbReference type="SUPFAM" id="SSF48371">
    <property type="entry name" value="ARM repeat"/>
    <property type="match status" value="1"/>
</dbReference>
<dbReference type="GO" id="GO:0003723">
    <property type="term" value="F:RNA binding"/>
    <property type="evidence" value="ECO:0007669"/>
    <property type="project" value="InterPro"/>
</dbReference>
<protein>
    <recommendedName>
        <fullName evidence="5">MIF4G domain-containing protein</fullName>
    </recommendedName>
</protein>
<keyword evidence="2" id="KW-0963">Cytoplasm</keyword>
<dbReference type="EMBL" id="OE003120">
    <property type="protein sequence ID" value="CAD7459765.1"/>
    <property type="molecule type" value="Genomic_DNA"/>
</dbReference>
<feature type="domain" description="MIF4G" evidence="5">
    <location>
        <begin position="145"/>
        <end position="244"/>
    </location>
</feature>
<dbReference type="InterPro" id="IPR003890">
    <property type="entry name" value="MIF4G-like_typ-3"/>
</dbReference>
<reference evidence="6" key="1">
    <citation type="submission" date="2020-11" db="EMBL/GenBank/DDBJ databases">
        <authorList>
            <person name="Tran Van P."/>
        </authorList>
    </citation>
    <scope>NUCLEOTIDE SEQUENCE</scope>
</reference>
<dbReference type="GO" id="GO:0008494">
    <property type="term" value="F:translation activator activity"/>
    <property type="evidence" value="ECO:0007669"/>
    <property type="project" value="TreeGrafter"/>
</dbReference>
<comment type="subcellular location">
    <subcellularLocation>
        <location evidence="1">Cytoplasm</location>
    </subcellularLocation>
</comment>
<name>A0A7R9NXD0_9NEOP</name>